<dbReference type="Pfam" id="PF00248">
    <property type="entry name" value="Aldo_ket_red"/>
    <property type="match status" value="1"/>
</dbReference>
<gene>
    <name evidence="5" type="ORF">CPY51_05480</name>
</gene>
<evidence type="ECO:0000256" key="2">
    <source>
        <dbReference type="ARBA" id="ARBA00022857"/>
    </source>
</evidence>
<evidence type="ECO:0000256" key="3">
    <source>
        <dbReference type="ARBA" id="ARBA00023002"/>
    </source>
</evidence>
<proteinExistence type="inferred from homology"/>
<accession>A0A2W4CYT5</accession>
<dbReference type="InterPro" id="IPR023210">
    <property type="entry name" value="NADP_OxRdtase_dom"/>
</dbReference>
<evidence type="ECO:0000313" key="5">
    <source>
        <dbReference type="EMBL" id="PZM15928.1"/>
    </source>
</evidence>
<name>A0A2W4CYT5_9HYPH</name>
<dbReference type="AlphaFoldDB" id="A0A2W4CYT5"/>
<evidence type="ECO:0000313" key="6">
    <source>
        <dbReference type="Proteomes" id="UP000248925"/>
    </source>
</evidence>
<dbReference type="PRINTS" id="PR01577">
    <property type="entry name" value="KCNABCHANNEL"/>
</dbReference>
<dbReference type="Proteomes" id="UP000248925">
    <property type="component" value="Unassembled WGS sequence"/>
</dbReference>
<keyword evidence="2" id="KW-0521">NADP</keyword>
<feature type="domain" description="NADP-dependent oxidoreductase" evidence="4">
    <location>
        <begin position="17"/>
        <end position="318"/>
    </location>
</feature>
<dbReference type="OrthoDB" id="8394608at2"/>
<organism evidence="5 6">
    <name type="scientific">Rhizobium tubonense</name>
    <dbReference type="NCBI Taxonomy" id="484088"/>
    <lineage>
        <taxon>Bacteria</taxon>
        <taxon>Pseudomonadati</taxon>
        <taxon>Pseudomonadota</taxon>
        <taxon>Alphaproteobacteria</taxon>
        <taxon>Hyphomicrobiales</taxon>
        <taxon>Rhizobiaceae</taxon>
        <taxon>Rhizobium/Agrobacterium group</taxon>
        <taxon>Rhizobium</taxon>
    </lineage>
</organism>
<dbReference type="RefSeq" id="WP_111159165.1">
    <property type="nucleotide sequence ID" value="NZ_PCDP01000006.1"/>
</dbReference>
<comment type="caution">
    <text evidence="5">The sequence shown here is derived from an EMBL/GenBank/DDBJ whole genome shotgun (WGS) entry which is preliminary data.</text>
</comment>
<sequence>MEYRRLGKSGLKVSEFSFGSWVTFGKQVEGRDAVSLMTLAYDSGINFFDNAEGYESGKSEVVMGEALKTLGWGRDSFIVSSKVFWGGEKPTQRGLSRKHVTDAAHAALKRLQVDYLDLYFCHRPDIDTPIEETVRAMHDLVTQGKILYWGTSEWSAQQLTEAYAVARDLRLTPPTMEQPQYNIFERQKVEGDYLPLYDLMGLGTTIWSPLASGVLTGKYNKGIPDDSRMNLPGYEWLKERWASDDGRARLAQVAKLAELAEEIGISITHLALLWCLSNRNVSTVILGASRVSQLEDNLAALAHKDKLTGDVLTRIDTIVGNKPSSPQRF</sequence>
<dbReference type="PANTHER" id="PTHR43150:SF2">
    <property type="entry name" value="HYPERKINETIC, ISOFORM M"/>
    <property type="match status" value="1"/>
</dbReference>
<evidence type="ECO:0000259" key="4">
    <source>
        <dbReference type="Pfam" id="PF00248"/>
    </source>
</evidence>
<dbReference type="InterPro" id="IPR036812">
    <property type="entry name" value="NAD(P)_OxRdtase_dom_sf"/>
</dbReference>
<reference evidence="5 6" key="1">
    <citation type="journal article" date="2018" name="Sci. Rep.">
        <title>Rhizobium tumorigenes sp. nov., a novel plant tumorigenic bacterium isolated from cane gall tumors on thornless blackberry.</title>
        <authorList>
            <person name="Kuzmanovi N."/>
            <person name="Smalla K."/>
            <person name="Gronow S."/>
            <person name="PuBawska J."/>
        </authorList>
    </citation>
    <scope>NUCLEOTIDE SEQUENCE [LARGE SCALE GENOMIC DNA]</scope>
    <source>
        <strain evidence="5 6">CCBAU 85046</strain>
    </source>
</reference>
<evidence type="ECO:0000256" key="1">
    <source>
        <dbReference type="ARBA" id="ARBA00006515"/>
    </source>
</evidence>
<dbReference type="InterPro" id="IPR005399">
    <property type="entry name" value="K_chnl_volt-dep_bsu_KCNAB-rel"/>
</dbReference>
<dbReference type="CDD" id="cd19143">
    <property type="entry name" value="AKR_AKR6C1_2"/>
    <property type="match status" value="1"/>
</dbReference>
<keyword evidence="6" id="KW-1185">Reference proteome</keyword>
<comment type="similarity">
    <text evidence="1">Belongs to the shaker potassium channel beta subunit family.</text>
</comment>
<dbReference type="SUPFAM" id="SSF51430">
    <property type="entry name" value="NAD(P)-linked oxidoreductase"/>
    <property type="match status" value="1"/>
</dbReference>
<keyword evidence="3" id="KW-0560">Oxidoreductase</keyword>
<dbReference type="Gene3D" id="3.20.20.100">
    <property type="entry name" value="NADP-dependent oxidoreductase domain"/>
    <property type="match status" value="1"/>
</dbReference>
<dbReference type="GO" id="GO:0016491">
    <property type="term" value="F:oxidoreductase activity"/>
    <property type="evidence" value="ECO:0007669"/>
    <property type="project" value="UniProtKB-KW"/>
</dbReference>
<dbReference type="EMBL" id="PCDP01000006">
    <property type="protein sequence ID" value="PZM15928.1"/>
    <property type="molecule type" value="Genomic_DNA"/>
</dbReference>
<protein>
    <submittedName>
        <fullName evidence="5">Aldo/keto reductase</fullName>
    </submittedName>
</protein>
<dbReference type="PANTHER" id="PTHR43150">
    <property type="entry name" value="HYPERKINETIC, ISOFORM M"/>
    <property type="match status" value="1"/>
</dbReference>